<dbReference type="CDD" id="cd06558">
    <property type="entry name" value="crotonase-like"/>
    <property type="match status" value="1"/>
</dbReference>
<evidence type="ECO:0000313" key="2">
    <source>
        <dbReference type="Proteomes" id="UP000198329"/>
    </source>
</evidence>
<dbReference type="AlphaFoldDB" id="A0AAC9XY49"/>
<proteinExistence type="predicted"/>
<dbReference type="SUPFAM" id="SSF52096">
    <property type="entry name" value="ClpP/crotonase"/>
    <property type="match status" value="1"/>
</dbReference>
<dbReference type="RefSeq" id="WP_086993265.1">
    <property type="nucleotide sequence ID" value="NZ_BJXZ01000034.1"/>
</dbReference>
<dbReference type="InterPro" id="IPR029045">
    <property type="entry name" value="ClpP/crotonase-like_dom_sf"/>
</dbReference>
<dbReference type="Pfam" id="PF00378">
    <property type="entry name" value="ECH_1"/>
    <property type="match status" value="1"/>
</dbReference>
<dbReference type="GO" id="GO:0004165">
    <property type="term" value="F:delta(3)-delta(2)-enoyl-CoA isomerase activity"/>
    <property type="evidence" value="ECO:0007669"/>
    <property type="project" value="TreeGrafter"/>
</dbReference>
<dbReference type="GeneID" id="300942733"/>
<reference evidence="1 2" key="1">
    <citation type="submission" date="2015-03" db="EMBL/GenBank/DDBJ databases">
        <authorList>
            <person name="Xie B.-B."/>
            <person name="Rong J.-C."/>
            <person name="Qin Q.-L."/>
            <person name="Zhang Y.-Z."/>
        </authorList>
    </citation>
    <scope>NUCLEOTIDE SEQUENCE [LARGE SCALE GENOMIC DNA]</scope>
    <source>
        <strain evidence="1 2">KMM 661</strain>
    </source>
</reference>
<dbReference type="GO" id="GO:0006635">
    <property type="term" value="P:fatty acid beta-oxidation"/>
    <property type="evidence" value="ECO:0007669"/>
    <property type="project" value="TreeGrafter"/>
</dbReference>
<name>A0AAC9XY49_9GAMM</name>
<dbReference type="EMBL" id="CP011036">
    <property type="protein sequence ID" value="ASM55096.1"/>
    <property type="molecule type" value="Genomic_DNA"/>
</dbReference>
<gene>
    <name evidence="1" type="ORF">PNIG_a3165</name>
</gene>
<accession>A0AAC9XY49</accession>
<dbReference type="PANTHER" id="PTHR11941:SF75">
    <property type="entry name" value="ENOYL-COA HYDRATASE_ISOMERASE FAMILY PROTEIN"/>
    <property type="match status" value="1"/>
</dbReference>
<dbReference type="InterPro" id="IPR001753">
    <property type="entry name" value="Enoyl-CoA_hydra/iso"/>
</dbReference>
<dbReference type="PANTHER" id="PTHR11941">
    <property type="entry name" value="ENOYL-COA HYDRATASE-RELATED"/>
    <property type="match status" value="1"/>
</dbReference>
<dbReference type="Gene3D" id="3.90.226.10">
    <property type="entry name" value="2-enoyl-CoA Hydratase, Chain A, domain 1"/>
    <property type="match status" value="1"/>
</dbReference>
<organism evidence="1 2">
    <name type="scientific">Pseudoalteromonas nigrifaciens</name>
    <dbReference type="NCBI Taxonomy" id="28109"/>
    <lineage>
        <taxon>Bacteria</taxon>
        <taxon>Pseudomonadati</taxon>
        <taxon>Pseudomonadota</taxon>
        <taxon>Gammaproteobacteria</taxon>
        <taxon>Alteromonadales</taxon>
        <taxon>Pseudoalteromonadaceae</taxon>
        <taxon>Pseudoalteromonas</taxon>
    </lineage>
</organism>
<sequence length="244" mass="27487">MTRFIAIKTEESTAVLTMNTPENRHNPEFLAEFNQHLDQIEADKNIKSVVLTSNSEKNWSLGIDLEWMANTSNTPETIAGFMSDVTALLKRIVTFPMPIIAALNGHTFGNGAVLACACDFRLMKSDKGFFCFPEVDVMVPFLPSMFPIINKAIPQAFFNRLAMSGMRVGAQELLDNKVVEAIFADEAQLQAGALGFAQQFNKNRWIYAQNKTQMNKQIVLTMETEDPIFIDNISKLLWKNLQQK</sequence>
<protein>
    <recommendedName>
        <fullName evidence="3">Enoyl-CoA hydratase</fullName>
    </recommendedName>
</protein>
<evidence type="ECO:0000313" key="1">
    <source>
        <dbReference type="EMBL" id="ASM55096.1"/>
    </source>
</evidence>
<dbReference type="KEGG" id="png:PNIG_a3165"/>
<keyword evidence="2" id="KW-1185">Reference proteome</keyword>
<dbReference type="Proteomes" id="UP000198329">
    <property type="component" value="Chromosome I"/>
</dbReference>
<evidence type="ECO:0008006" key="3">
    <source>
        <dbReference type="Google" id="ProtNLM"/>
    </source>
</evidence>